<dbReference type="GO" id="GO:0005506">
    <property type="term" value="F:iron ion binding"/>
    <property type="evidence" value="ECO:0007669"/>
    <property type="project" value="InterPro"/>
</dbReference>
<feature type="coiled-coil region" evidence="13">
    <location>
        <begin position="730"/>
        <end position="810"/>
    </location>
</feature>
<dbReference type="SMART" id="SM00702">
    <property type="entry name" value="P4Hc"/>
    <property type="match status" value="1"/>
</dbReference>
<comment type="cofactor">
    <cofactor evidence="1">
        <name>L-ascorbate</name>
        <dbReference type="ChEBI" id="CHEBI:38290"/>
    </cofactor>
</comment>
<evidence type="ECO:0000256" key="11">
    <source>
        <dbReference type="PROSITE-ProRule" id="PRU01251"/>
    </source>
</evidence>
<keyword evidence="3" id="KW-0479">Metal-binding</keyword>
<dbReference type="Pfam" id="PF13640">
    <property type="entry name" value="2OG-FeII_Oxy_3"/>
    <property type="match status" value="1"/>
</dbReference>
<dbReference type="InterPro" id="IPR006620">
    <property type="entry name" value="Pro_4_hyd_alph"/>
</dbReference>
<dbReference type="AlphaFoldDB" id="A0A3R7W6N1"/>
<dbReference type="InterPro" id="IPR041546">
    <property type="entry name" value="ClpA/ClpB_AAA_lid"/>
</dbReference>
<evidence type="ECO:0000256" key="4">
    <source>
        <dbReference type="ARBA" id="ARBA00022737"/>
    </source>
</evidence>
<keyword evidence="13" id="KW-0175">Coiled coil</keyword>
<dbReference type="Pfam" id="PF17871">
    <property type="entry name" value="AAA_lid_9"/>
    <property type="match status" value="1"/>
</dbReference>
<dbReference type="SUPFAM" id="SSF81923">
    <property type="entry name" value="Double Clp-N motif"/>
    <property type="match status" value="1"/>
</dbReference>
<dbReference type="InterPro" id="IPR028299">
    <property type="entry name" value="ClpA/B_CS2"/>
</dbReference>
<keyword evidence="9" id="KW-0408">Iron</keyword>
<dbReference type="Pfam" id="PF02861">
    <property type="entry name" value="Clp_N"/>
    <property type="match status" value="1"/>
</dbReference>
<dbReference type="PANTHER" id="PTHR11638:SF18">
    <property type="entry name" value="HEAT SHOCK PROTEIN 104"/>
    <property type="match status" value="1"/>
</dbReference>
<evidence type="ECO:0000259" key="16">
    <source>
        <dbReference type="PROSITE" id="PS51903"/>
    </source>
</evidence>
<comment type="caution">
    <text evidence="17">The sequence shown here is derived from an EMBL/GenBank/DDBJ whole genome shotgun (WGS) entry which is preliminary data.</text>
</comment>
<dbReference type="Gene3D" id="2.60.120.620">
    <property type="entry name" value="q2cbj1_9rhob like domain"/>
    <property type="match status" value="1"/>
</dbReference>
<accession>A0A3R7W6N1</accession>
<keyword evidence="14" id="KW-0472">Membrane</keyword>
<comment type="similarity">
    <text evidence="2 12">Belongs to the ClpA/ClpB family.</text>
</comment>
<dbReference type="Pfam" id="PF10431">
    <property type="entry name" value="ClpB_D2-small"/>
    <property type="match status" value="1"/>
</dbReference>
<dbReference type="SUPFAM" id="SSF52540">
    <property type="entry name" value="P-loop containing nucleoside triphosphate hydrolases"/>
    <property type="match status" value="2"/>
</dbReference>
<evidence type="ECO:0000256" key="13">
    <source>
        <dbReference type="SAM" id="Coils"/>
    </source>
</evidence>
<dbReference type="Gene3D" id="1.10.8.60">
    <property type="match status" value="1"/>
</dbReference>
<evidence type="ECO:0000313" key="17">
    <source>
        <dbReference type="EMBL" id="RQM16839.1"/>
    </source>
</evidence>
<feature type="transmembrane region" description="Helical" evidence="14">
    <location>
        <begin position="33"/>
        <end position="55"/>
    </location>
</feature>
<sequence>MLRKSSFRRLDFCGKEEEEKNIKKKKDDASPTTGIYGWTLKLLAVVMAVVVTYYLRELDNMDLKSRAAHYISRTDVTNHLRFNVTCAPLEHPNDFVPGCHQENKSLCGRAVFDNFVTLQQVTQLREVAEIGMANHSARGGPTIMDINTGFVRDSEGLENIYQPEKRIPDENKPGIKRFSTKQFNLYRRVVDKIRRAVMKEFGLKELYFSAPTFITRFVGNDSWTPVEIHDEYWHPHVDKENTRHYDYSSLLYLSDFDEDFTGGLFSFLDESTETVVEPARGRLVMFTAGAENLHVVNKVETGTRYALSIWFSCDERKEFANFLDEFTDKTNEYLRNAHDLAEEMGHSQLTPLHVAYALFNDKNGLAKRVADLVHGNAAGFQQDAMLQLKKLPKQTPAPDSIGVDSALMKMIKYAHKMRKDMKDSHLAADHLVVALYQSSQVASLLKSNQMDENQVKDAVQKMRGGRPVTNASAEENYDALNKYGQDLVKLAESGKIDPVIGRDEEIRRVIRILSRRTKNNPVLIGEPGVGKTAIVEGLARRIVVGDVPESLNCKLISLDMGALIAGAKYRGEFEERLKAVLKEVKDSDGKIILFIDEMHLILGAGQTSGAMDAANLLKPMLARGELRCIGATTLDEYREHVEKDKAFERRFQQVLVNEPSVPDTVSILRGLKERYEAHHGVQIMDAALVTAAKLADRYIKGRFMPDKAIDIIDEACANVRVQLDSQPEVIDELERRQLQLQVEATALAKEKDELSKQRLTKVQEELNKIQDELSPLILRHEAEKARVNEIRQLRDKLQHLQLKAEQAERTQDLQTASDLQYYAIPDVRRRIAAAEEAKKREDEDELQHKMVEEVVRENQICEVVARWTGIPVSRLTSSMGDRLMHLEERIHQRVVGQEEAVKAVCDAVLRSRAGLARAGQPTGSFLFLGPTGVGKTELAKALANELFDDDKHMVRIDMSEYMEEHTVSRLIGSPPGYVGFSEGGQLTEAVRRNPYNVVLVDEIEKAHPKVLNILLQVLDDGRLTDSHGRTVDFANTVIIMTSNIGAEHLLFENDLSPRASKKMKTESDVMDAESSRKREFAKQRELVLQQLRRTIRPELLNRLDDIVVFEPLGRTELRQIVLLQFDSVVARLKEAQISVNVTTAALDVILDEAYEPQYGARPIKRYIEKHVVTDLSKLIISGQLHAKTQVEITEVNGKLTFAISQLTDTDIEMAT</sequence>
<dbReference type="PANTHER" id="PTHR11638">
    <property type="entry name" value="ATP-DEPENDENT CLP PROTEASE"/>
    <property type="match status" value="1"/>
</dbReference>
<dbReference type="CDD" id="cd19499">
    <property type="entry name" value="RecA-like_ClpB_Hsp104-like"/>
    <property type="match status" value="1"/>
</dbReference>
<evidence type="ECO:0008006" key="19">
    <source>
        <dbReference type="Google" id="ProtNLM"/>
    </source>
</evidence>
<dbReference type="InterPro" id="IPR027417">
    <property type="entry name" value="P-loop_NTPase"/>
</dbReference>
<evidence type="ECO:0000256" key="10">
    <source>
        <dbReference type="ARBA" id="ARBA00023186"/>
    </source>
</evidence>
<evidence type="ECO:0000256" key="9">
    <source>
        <dbReference type="ARBA" id="ARBA00023004"/>
    </source>
</evidence>
<dbReference type="Gene3D" id="1.10.1780.10">
    <property type="entry name" value="Clp, N-terminal domain"/>
    <property type="match status" value="1"/>
</dbReference>
<organism evidence="17 18">
    <name type="scientific">Peronospora effusa</name>
    <dbReference type="NCBI Taxonomy" id="542832"/>
    <lineage>
        <taxon>Eukaryota</taxon>
        <taxon>Sar</taxon>
        <taxon>Stramenopiles</taxon>
        <taxon>Oomycota</taxon>
        <taxon>Peronosporomycetes</taxon>
        <taxon>Peronosporales</taxon>
        <taxon>Peronosporaceae</taxon>
        <taxon>Peronospora</taxon>
    </lineage>
</organism>
<dbReference type="GO" id="GO:0005737">
    <property type="term" value="C:cytoplasm"/>
    <property type="evidence" value="ECO:0007669"/>
    <property type="project" value="TreeGrafter"/>
</dbReference>
<dbReference type="InterPro" id="IPR001270">
    <property type="entry name" value="ClpA/B"/>
</dbReference>
<dbReference type="InterPro" id="IPR003593">
    <property type="entry name" value="AAA+_ATPase"/>
</dbReference>
<name>A0A3R7W6N1_9STRA</name>
<dbReference type="InterPro" id="IPR044862">
    <property type="entry name" value="Pro_4_hyd_alph_FE2OG_OXY"/>
</dbReference>
<dbReference type="FunFam" id="3.40.50.300:FF:000120">
    <property type="entry name" value="ATP-dependent chaperone ClpB"/>
    <property type="match status" value="1"/>
</dbReference>
<evidence type="ECO:0000259" key="15">
    <source>
        <dbReference type="PROSITE" id="PS51471"/>
    </source>
</evidence>
<dbReference type="VEuPathDB" id="FungiDB:DD237_002454"/>
<dbReference type="EMBL" id="QKXF01000109">
    <property type="protein sequence ID" value="RQM16839.1"/>
    <property type="molecule type" value="Genomic_DNA"/>
</dbReference>
<evidence type="ECO:0000256" key="7">
    <source>
        <dbReference type="ARBA" id="ARBA00022964"/>
    </source>
</evidence>
<protein>
    <recommendedName>
        <fullName evidence="19">Fe2OG dioxygenase domain-containing protein</fullName>
    </recommendedName>
</protein>
<dbReference type="PROSITE" id="PS00871">
    <property type="entry name" value="CLPAB_2"/>
    <property type="match status" value="1"/>
</dbReference>
<keyword evidence="7" id="KW-0223">Dioxygenase</keyword>
<evidence type="ECO:0000313" key="18">
    <source>
        <dbReference type="Proteomes" id="UP000286097"/>
    </source>
</evidence>
<evidence type="ECO:0000256" key="6">
    <source>
        <dbReference type="ARBA" id="ARBA00022840"/>
    </source>
</evidence>
<evidence type="ECO:0000256" key="1">
    <source>
        <dbReference type="ARBA" id="ARBA00001961"/>
    </source>
</evidence>
<dbReference type="PROSITE" id="PS51471">
    <property type="entry name" value="FE2OG_OXY"/>
    <property type="match status" value="1"/>
</dbReference>
<dbReference type="Pfam" id="PF07724">
    <property type="entry name" value="AAA_2"/>
    <property type="match status" value="1"/>
</dbReference>
<proteinExistence type="inferred from homology"/>
<feature type="domain" description="Clp R" evidence="16">
    <location>
        <begin position="323"/>
        <end position="465"/>
    </location>
</feature>
<dbReference type="FunFam" id="3.40.50.300:FF:000025">
    <property type="entry name" value="ATP-dependent Clp protease subunit"/>
    <property type="match status" value="1"/>
</dbReference>
<keyword evidence="10 12" id="KW-0143">Chaperone</keyword>
<evidence type="ECO:0000256" key="5">
    <source>
        <dbReference type="ARBA" id="ARBA00022741"/>
    </source>
</evidence>
<dbReference type="SMART" id="SM01086">
    <property type="entry name" value="ClpB_D2-small"/>
    <property type="match status" value="1"/>
</dbReference>
<dbReference type="PRINTS" id="PR00300">
    <property type="entry name" value="CLPPROTEASEA"/>
</dbReference>
<dbReference type="InterPro" id="IPR005123">
    <property type="entry name" value="Oxoglu/Fe-dep_dioxygenase_dom"/>
</dbReference>
<dbReference type="InterPro" id="IPR004176">
    <property type="entry name" value="Clp_R_N"/>
</dbReference>
<evidence type="ECO:0000256" key="3">
    <source>
        <dbReference type="ARBA" id="ARBA00022723"/>
    </source>
</evidence>
<dbReference type="InterPro" id="IPR036628">
    <property type="entry name" value="Clp_N_dom_sf"/>
</dbReference>
<dbReference type="GO" id="GO:0031418">
    <property type="term" value="F:L-ascorbic acid binding"/>
    <property type="evidence" value="ECO:0007669"/>
    <property type="project" value="InterPro"/>
</dbReference>
<dbReference type="InterPro" id="IPR019489">
    <property type="entry name" value="Clp_ATPase_C"/>
</dbReference>
<dbReference type="FunFam" id="3.40.50.300:FF:000010">
    <property type="entry name" value="Chaperone clpB 1, putative"/>
    <property type="match status" value="1"/>
</dbReference>
<dbReference type="GO" id="GO:0005524">
    <property type="term" value="F:ATP binding"/>
    <property type="evidence" value="ECO:0007669"/>
    <property type="project" value="UniProtKB-KW"/>
</dbReference>
<dbReference type="GO" id="GO:0016705">
    <property type="term" value="F:oxidoreductase activity, acting on paired donors, with incorporation or reduction of molecular oxygen"/>
    <property type="evidence" value="ECO:0007669"/>
    <property type="project" value="InterPro"/>
</dbReference>
<dbReference type="SMART" id="SM00382">
    <property type="entry name" value="AAA"/>
    <property type="match status" value="2"/>
</dbReference>
<dbReference type="GO" id="GO:0016887">
    <property type="term" value="F:ATP hydrolysis activity"/>
    <property type="evidence" value="ECO:0007669"/>
    <property type="project" value="InterPro"/>
</dbReference>
<keyword evidence="14" id="KW-1133">Transmembrane helix</keyword>
<evidence type="ECO:0000256" key="2">
    <source>
        <dbReference type="ARBA" id="ARBA00008675"/>
    </source>
</evidence>
<feature type="domain" description="Fe2OG dioxygenase" evidence="15">
    <location>
        <begin position="207"/>
        <end position="313"/>
    </location>
</feature>
<reference evidence="17 18" key="1">
    <citation type="submission" date="2018-06" db="EMBL/GenBank/DDBJ databases">
        <title>Comparative genomics of downy mildews reveals potential adaptations to biotrophy.</title>
        <authorList>
            <person name="Fletcher K."/>
            <person name="Klosterman S.J."/>
            <person name="Derevnina L."/>
            <person name="Martin F."/>
            <person name="Koike S."/>
            <person name="Reyes Chin-Wo S."/>
            <person name="Mou B."/>
            <person name="Michelmore R."/>
        </authorList>
    </citation>
    <scope>NUCLEOTIDE SEQUENCE [LARGE SCALE GENOMIC DNA]</scope>
    <source>
        <strain evidence="17 18">R13</strain>
    </source>
</reference>
<dbReference type="PROSITE" id="PS51903">
    <property type="entry name" value="CLP_R"/>
    <property type="match status" value="1"/>
</dbReference>
<evidence type="ECO:0000256" key="8">
    <source>
        <dbReference type="ARBA" id="ARBA00023002"/>
    </source>
</evidence>
<keyword evidence="6 12" id="KW-0067">ATP-binding</keyword>
<dbReference type="GO" id="GO:0034605">
    <property type="term" value="P:cellular response to heat"/>
    <property type="evidence" value="ECO:0007669"/>
    <property type="project" value="TreeGrafter"/>
</dbReference>
<dbReference type="CDD" id="cd00009">
    <property type="entry name" value="AAA"/>
    <property type="match status" value="1"/>
</dbReference>
<dbReference type="GO" id="GO:0051213">
    <property type="term" value="F:dioxygenase activity"/>
    <property type="evidence" value="ECO:0007669"/>
    <property type="project" value="UniProtKB-KW"/>
</dbReference>
<dbReference type="InterPro" id="IPR018368">
    <property type="entry name" value="ClpA/B_CS1"/>
</dbReference>
<keyword evidence="5 12" id="KW-0547">Nucleotide-binding</keyword>
<keyword evidence="14" id="KW-0812">Transmembrane</keyword>
<keyword evidence="4 11" id="KW-0677">Repeat</keyword>
<keyword evidence="8" id="KW-0560">Oxidoreductase</keyword>
<dbReference type="InterPro" id="IPR003959">
    <property type="entry name" value="ATPase_AAA_core"/>
</dbReference>
<dbReference type="Pfam" id="PF00004">
    <property type="entry name" value="AAA"/>
    <property type="match status" value="1"/>
</dbReference>
<dbReference type="InterPro" id="IPR050130">
    <property type="entry name" value="ClpA_ClpB"/>
</dbReference>
<dbReference type="Gene3D" id="3.40.50.300">
    <property type="entry name" value="P-loop containing nucleotide triphosphate hydrolases"/>
    <property type="match status" value="3"/>
</dbReference>
<evidence type="ECO:0000256" key="12">
    <source>
        <dbReference type="RuleBase" id="RU004432"/>
    </source>
</evidence>
<dbReference type="Proteomes" id="UP000286097">
    <property type="component" value="Unassembled WGS sequence"/>
</dbReference>
<evidence type="ECO:0000256" key="14">
    <source>
        <dbReference type="SAM" id="Phobius"/>
    </source>
</evidence>
<gene>
    <name evidence="17" type="ORF">DD237_002454</name>
</gene>
<dbReference type="PROSITE" id="PS00870">
    <property type="entry name" value="CLPAB_1"/>
    <property type="match status" value="1"/>
</dbReference>